<keyword evidence="2" id="KW-0378">Hydrolase</keyword>
<reference evidence="3" key="1">
    <citation type="journal article" date="2019" name="Int. J. Syst. Evol. Microbiol.">
        <title>The Global Catalogue of Microorganisms (GCM) 10K type strain sequencing project: providing services to taxonomists for standard genome sequencing and annotation.</title>
        <authorList>
            <consortium name="The Broad Institute Genomics Platform"/>
            <consortium name="The Broad Institute Genome Sequencing Center for Infectious Disease"/>
            <person name="Wu L."/>
            <person name="Ma J."/>
        </authorList>
    </citation>
    <scope>NUCLEOTIDE SEQUENCE [LARGE SCALE GENOMIC DNA]</scope>
    <source>
        <strain evidence="3">JCM30009</strain>
    </source>
</reference>
<name>A0ABW1Q2R0_9ENTR</name>
<comment type="caution">
    <text evidence="2">The sequence shown here is derived from an EMBL/GenBank/DDBJ whole genome shotgun (WGS) entry which is preliminary data.</text>
</comment>
<keyword evidence="3" id="KW-1185">Reference proteome</keyword>
<dbReference type="EMBL" id="JBHSRG010000011">
    <property type="protein sequence ID" value="MFC6123187.1"/>
    <property type="molecule type" value="Genomic_DNA"/>
</dbReference>
<evidence type="ECO:0000259" key="1">
    <source>
        <dbReference type="Pfam" id="PF04471"/>
    </source>
</evidence>
<gene>
    <name evidence="2" type="ORF">ACFPZP_19250</name>
</gene>
<keyword evidence="2" id="KW-0255">Endonuclease</keyword>
<keyword evidence="2" id="KW-0540">Nuclease</keyword>
<evidence type="ECO:0000313" key="3">
    <source>
        <dbReference type="Proteomes" id="UP001596169"/>
    </source>
</evidence>
<dbReference type="Pfam" id="PF04471">
    <property type="entry name" value="Mrr_cat"/>
    <property type="match status" value="1"/>
</dbReference>
<evidence type="ECO:0000313" key="2">
    <source>
        <dbReference type="EMBL" id="MFC6123187.1"/>
    </source>
</evidence>
<organism evidence="2 3">
    <name type="scientific">Citrobacter bitternis</name>
    <dbReference type="NCBI Taxonomy" id="1585982"/>
    <lineage>
        <taxon>Bacteria</taxon>
        <taxon>Pseudomonadati</taxon>
        <taxon>Pseudomonadota</taxon>
        <taxon>Gammaproteobacteria</taxon>
        <taxon>Enterobacterales</taxon>
        <taxon>Enterobacteriaceae</taxon>
        <taxon>Citrobacter</taxon>
    </lineage>
</organism>
<dbReference type="Proteomes" id="UP001596169">
    <property type="component" value="Unassembled WGS sequence"/>
</dbReference>
<dbReference type="InterPro" id="IPR011335">
    <property type="entry name" value="Restrct_endonuc-II-like"/>
</dbReference>
<dbReference type="InterPro" id="IPR011856">
    <property type="entry name" value="tRNA_endonuc-like_dom_sf"/>
</dbReference>
<proteinExistence type="predicted"/>
<dbReference type="GO" id="GO:0016787">
    <property type="term" value="F:hydrolase activity"/>
    <property type="evidence" value="ECO:0007669"/>
    <property type="project" value="UniProtKB-KW"/>
</dbReference>
<dbReference type="RefSeq" id="WP_223878810.1">
    <property type="nucleotide sequence ID" value="NZ_JBHSRG010000011.1"/>
</dbReference>
<dbReference type="GO" id="GO:0004519">
    <property type="term" value="F:endonuclease activity"/>
    <property type="evidence" value="ECO:0007669"/>
    <property type="project" value="UniProtKB-KW"/>
</dbReference>
<feature type="domain" description="Restriction endonuclease type IV Mrr" evidence="1">
    <location>
        <begin position="17"/>
        <end position="84"/>
    </location>
</feature>
<dbReference type="InterPro" id="IPR007560">
    <property type="entry name" value="Restrct_endonuc_IV_Mrr"/>
</dbReference>
<dbReference type="Gene3D" id="3.40.1350.10">
    <property type="match status" value="1"/>
</dbReference>
<sequence>MDVRVWHPNANASTPPVQLIQCKRTKSKIDKVLVKSLWADVIDENAKGGIIVTTSSFSPGAQEICKAKKYPIREVNRGKVIQWLNELRRVGRGVFMGD</sequence>
<protein>
    <submittedName>
        <fullName evidence="2">Restriction endonuclease</fullName>
        <ecNumber evidence="2">3.1.21.-</ecNumber>
    </submittedName>
</protein>
<dbReference type="EC" id="3.1.21.-" evidence="2"/>
<accession>A0ABW1Q2R0</accession>
<dbReference type="SUPFAM" id="SSF52980">
    <property type="entry name" value="Restriction endonuclease-like"/>
    <property type="match status" value="1"/>
</dbReference>